<name>A0AAD6XG47_9AGAR</name>
<sequence>MLLVPSGDAAPQGFSRNDPIVLTGDTLEELRAFHALAYSSLGQQMPPCVHDGDLERMIAAGLFSHKYGMYSFRDFALRTIRDMGPKFAWDLLRMQTVHKLLRLTWLCGPERYNDPVTDEFAIRGFARTSWLARLPKHPSAKNFSAKLASAEQYDCRPLLGALYHLYLCHITASAPGSGSPPAPSATVFPDAGLAARHRTNLLAGYWSLTQCWSRFAQHVPKIVRLKACSRATHDPVCIDAWALAWAKAAAHADVRALQPVDVLRRLAAFRTVLGRLCGSRCMAAMLEDADPVAKYRRQLEDTLADHFLGPLVLPPADADTSSSLDLPPW</sequence>
<dbReference type="Proteomes" id="UP001222325">
    <property type="component" value="Unassembled WGS sequence"/>
</dbReference>
<proteinExistence type="predicted"/>
<dbReference type="EMBL" id="JARJCN010000079">
    <property type="protein sequence ID" value="KAJ7076642.1"/>
    <property type="molecule type" value="Genomic_DNA"/>
</dbReference>
<organism evidence="1 2">
    <name type="scientific">Mycena belliarum</name>
    <dbReference type="NCBI Taxonomy" id="1033014"/>
    <lineage>
        <taxon>Eukaryota</taxon>
        <taxon>Fungi</taxon>
        <taxon>Dikarya</taxon>
        <taxon>Basidiomycota</taxon>
        <taxon>Agaricomycotina</taxon>
        <taxon>Agaricomycetes</taxon>
        <taxon>Agaricomycetidae</taxon>
        <taxon>Agaricales</taxon>
        <taxon>Marasmiineae</taxon>
        <taxon>Mycenaceae</taxon>
        <taxon>Mycena</taxon>
    </lineage>
</organism>
<accession>A0AAD6XG47</accession>
<gene>
    <name evidence="1" type="ORF">B0H15DRAFT_577665</name>
</gene>
<evidence type="ECO:0000313" key="1">
    <source>
        <dbReference type="EMBL" id="KAJ7076642.1"/>
    </source>
</evidence>
<evidence type="ECO:0000313" key="2">
    <source>
        <dbReference type="Proteomes" id="UP001222325"/>
    </source>
</evidence>
<protein>
    <submittedName>
        <fullName evidence="1">Uncharacterized protein</fullName>
    </submittedName>
</protein>
<reference evidence="1" key="1">
    <citation type="submission" date="2023-03" db="EMBL/GenBank/DDBJ databases">
        <title>Massive genome expansion in bonnet fungi (Mycena s.s.) driven by repeated elements and novel gene families across ecological guilds.</title>
        <authorList>
            <consortium name="Lawrence Berkeley National Laboratory"/>
            <person name="Harder C.B."/>
            <person name="Miyauchi S."/>
            <person name="Viragh M."/>
            <person name="Kuo A."/>
            <person name="Thoen E."/>
            <person name="Andreopoulos B."/>
            <person name="Lu D."/>
            <person name="Skrede I."/>
            <person name="Drula E."/>
            <person name="Henrissat B."/>
            <person name="Morin E."/>
            <person name="Kohler A."/>
            <person name="Barry K."/>
            <person name="LaButti K."/>
            <person name="Morin E."/>
            <person name="Salamov A."/>
            <person name="Lipzen A."/>
            <person name="Mereny Z."/>
            <person name="Hegedus B."/>
            <person name="Baldrian P."/>
            <person name="Stursova M."/>
            <person name="Weitz H."/>
            <person name="Taylor A."/>
            <person name="Grigoriev I.V."/>
            <person name="Nagy L.G."/>
            <person name="Martin F."/>
            <person name="Kauserud H."/>
        </authorList>
    </citation>
    <scope>NUCLEOTIDE SEQUENCE</scope>
    <source>
        <strain evidence="1">CBHHK173m</strain>
    </source>
</reference>
<keyword evidence="2" id="KW-1185">Reference proteome</keyword>
<comment type="caution">
    <text evidence="1">The sequence shown here is derived from an EMBL/GenBank/DDBJ whole genome shotgun (WGS) entry which is preliminary data.</text>
</comment>
<dbReference type="AlphaFoldDB" id="A0AAD6XG47"/>